<accession>A0A6M0ISQ0</accession>
<feature type="region of interest" description="Disordered" evidence="1">
    <location>
        <begin position="1"/>
        <end position="20"/>
    </location>
</feature>
<name>A0A6M0ISQ0_9BACT</name>
<comment type="caution">
    <text evidence="2">The sequence shown here is derived from an EMBL/GenBank/DDBJ whole genome shotgun (WGS) entry which is preliminary data.</text>
</comment>
<dbReference type="Proteomes" id="UP000477386">
    <property type="component" value="Unassembled WGS sequence"/>
</dbReference>
<sequence length="60" mass="6570">MTTWLSQRKGGVLRKPTRETPKPLMGVRIHARNQQFTVYNPKVGRGSLQSGVKAAPAGLP</sequence>
<organism evidence="2 3">
    <name type="scientific">Spirosoma agri</name>
    <dbReference type="NCBI Taxonomy" id="1987381"/>
    <lineage>
        <taxon>Bacteria</taxon>
        <taxon>Pseudomonadati</taxon>
        <taxon>Bacteroidota</taxon>
        <taxon>Cytophagia</taxon>
        <taxon>Cytophagales</taxon>
        <taxon>Cytophagaceae</taxon>
        <taxon>Spirosoma</taxon>
    </lineage>
</organism>
<dbReference type="RefSeq" id="WP_164043996.1">
    <property type="nucleotide sequence ID" value="NZ_JAAGNZ010000007.1"/>
</dbReference>
<gene>
    <name evidence="2" type="ORF">GK091_27725</name>
</gene>
<reference evidence="2 3" key="1">
    <citation type="submission" date="2020-02" db="EMBL/GenBank/DDBJ databases">
        <title>Draft genome sequence of two Spirosoma agri KCTC 52727 and Spirosoma terrae KCTC 52035.</title>
        <authorList>
            <person name="Rojas J."/>
            <person name="Ambika Manirajan B."/>
            <person name="Ratering S."/>
            <person name="Suarez C."/>
            <person name="Schnell S."/>
        </authorList>
    </citation>
    <scope>NUCLEOTIDE SEQUENCE [LARGE SCALE GENOMIC DNA]</scope>
    <source>
        <strain evidence="2 3">KCTC 52727</strain>
    </source>
</reference>
<proteinExistence type="predicted"/>
<keyword evidence="3" id="KW-1185">Reference proteome</keyword>
<dbReference type="EMBL" id="JAAGNZ010000007">
    <property type="protein sequence ID" value="NEU70685.1"/>
    <property type="molecule type" value="Genomic_DNA"/>
</dbReference>
<dbReference type="AlphaFoldDB" id="A0A6M0ISQ0"/>
<protein>
    <submittedName>
        <fullName evidence="2">Uncharacterized protein</fullName>
    </submittedName>
</protein>
<evidence type="ECO:0000256" key="1">
    <source>
        <dbReference type="SAM" id="MobiDB-lite"/>
    </source>
</evidence>
<evidence type="ECO:0000313" key="2">
    <source>
        <dbReference type="EMBL" id="NEU70685.1"/>
    </source>
</evidence>
<evidence type="ECO:0000313" key="3">
    <source>
        <dbReference type="Proteomes" id="UP000477386"/>
    </source>
</evidence>